<sequence>MTKKRIYVAATRQNDGKTIVSLGLMAALKKRIEKVGYIKPVGQHYLVIDGKKVDKDAVLVSQVYGLPDSLVNMSPVAVPRGFTEDYIRHGKKEILARRIKRAFHKLAQENDFILIEGTGHAGVGAVFDMSNSEVAALLHSKAIIVSIGGIGKPIDEIMLNKAMFDQKGVEVIGVIINKIQE</sequence>
<proteinExistence type="predicted"/>
<protein>
    <submittedName>
        <fullName evidence="2">AAA family ATPase</fullName>
    </submittedName>
</protein>
<organism evidence="2 3">
    <name type="scientific">Candidatus Saganbacteria bacterium</name>
    <dbReference type="NCBI Taxonomy" id="2575572"/>
    <lineage>
        <taxon>Bacteria</taxon>
        <taxon>Bacillati</taxon>
        <taxon>Saganbacteria</taxon>
    </lineage>
</organism>
<dbReference type="Gene3D" id="3.40.50.300">
    <property type="entry name" value="P-loop containing nucleotide triphosphate hydrolases"/>
    <property type="match status" value="1"/>
</dbReference>
<evidence type="ECO:0000313" key="2">
    <source>
        <dbReference type="EMBL" id="MBI5078680.1"/>
    </source>
</evidence>
<accession>A0A9D6YXL7</accession>
<gene>
    <name evidence="2" type="ORF">HZB08_01480</name>
</gene>
<dbReference type="Proteomes" id="UP000808761">
    <property type="component" value="Unassembled WGS sequence"/>
</dbReference>
<dbReference type="Pfam" id="PF13500">
    <property type="entry name" value="AAA_26"/>
    <property type="match status" value="1"/>
</dbReference>
<dbReference type="InterPro" id="IPR027417">
    <property type="entry name" value="P-loop_NTPase"/>
</dbReference>
<comment type="caution">
    <text evidence="2">The sequence shown here is derived from an EMBL/GenBank/DDBJ whole genome shotgun (WGS) entry which is preliminary data.</text>
</comment>
<dbReference type="EMBL" id="JACRKR010000075">
    <property type="protein sequence ID" value="MBI5078680.1"/>
    <property type="molecule type" value="Genomic_DNA"/>
</dbReference>
<dbReference type="AlphaFoldDB" id="A0A9D6YXL7"/>
<evidence type="ECO:0000313" key="3">
    <source>
        <dbReference type="Proteomes" id="UP000808761"/>
    </source>
</evidence>
<dbReference type="SUPFAM" id="SSF52540">
    <property type="entry name" value="P-loop containing nucleoside triphosphate hydrolases"/>
    <property type="match status" value="1"/>
</dbReference>
<keyword evidence="1" id="KW-0315">Glutamine amidotransferase</keyword>
<dbReference type="PANTHER" id="PTHR21343:SF8">
    <property type="entry name" value="DRTGG DOMAIN-CONTAINING PROTEIN"/>
    <property type="match status" value="1"/>
</dbReference>
<feature type="non-terminal residue" evidence="2">
    <location>
        <position position="181"/>
    </location>
</feature>
<reference evidence="2" key="1">
    <citation type="submission" date="2020-07" db="EMBL/GenBank/DDBJ databases">
        <title>Huge and variable diversity of episymbiotic CPR bacteria and DPANN archaea in groundwater ecosystems.</title>
        <authorList>
            <person name="He C.Y."/>
            <person name="Keren R."/>
            <person name="Whittaker M."/>
            <person name="Farag I.F."/>
            <person name="Doudna J."/>
            <person name="Cate J.H.D."/>
            <person name="Banfield J.F."/>
        </authorList>
    </citation>
    <scope>NUCLEOTIDE SEQUENCE</scope>
    <source>
        <strain evidence="2">NC_groundwater_1860_Pr3_B-0.1um_51_7</strain>
    </source>
</reference>
<dbReference type="CDD" id="cd03109">
    <property type="entry name" value="DTBS"/>
    <property type="match status" value="1"/>
</dbReference>
<evidence type="ECO:0000256" key="1">
    <source>
        <dbReference type="ARBA" id="ARBA00022962"/>
    </source>
</evidence>
<name>A0A9D6YXL7_UNCSA</name>
<dbReference type="PANTHER" id="PTHR21343">
    <property type="entry name" value="DETHIOBIOTIN SYNTHETASE"/>
    <property type="match status" value="1"/>
</dbReference>